<dbReference type="VEuPathDB" id="CryptoDB:Vbra_7485"/>
<sequence>MPLTEPRIAVDVLGTGYTMSLGVDENTTARDLIRKIHTFTRQHCPERHFEMDLYVNIRPVLHEDIKIKDNW</sequence>
<dbReference type="Proteomes" id="UP000041254">
    <property type="component" value="Unassembled WGS sequence"/>
</dbReference>
<evidence type="ECO:0000313" key="1">
    <source>
        <dbReference type="EMBL" id="CEL95989.1"/>
    </source>
</evidence>
<dbReference type="InParanoid" id="A0A0G4EJ18"/>
<evidence type="ECO:0000313" key="2">
    <source>
        <dbReference type="Proteomes" id="UP000041254"/>
    </source>
</evidence>
<organism evidence="1 2">
    <name type="scientific">Vitrella brassicaformis (strain CCMP3155)</name>
    <dbReference type="NCBI Taxonomy" id="1169540"/>
    <lineage>
        <taxon>Eukaryota</taxon>
        <taxon>Sar</taxon>
        <taxon>Alveolata</taxon>
        <taxon>Colpodellida</taxon>
        <taxon>Vitrellaceae</taxon>
        <taxon>Vitrella</taxon>
    </lineage>
</organism>
<gene>
    <name evidence="1" type="ORF">Vbra_7485</name>
</gene>
<reference evidence="1 2" key="1">
    <citation type="submission" date="2014-11" db="EMBL/GenBank/DDBJ databases">
        <authorList>
            <person name="Zhu J."/>
            <person name="Qi W."/>
            <person name="Song R."/>
        </authorList>
    </citation>
    <scope>NUCLEOTIDE SEQUENCE [LARGE SCALE GENOMIC DNA]</scope>
</reference>
<dbReference type="EMBL" id="CDMY01000242">
    <property type="protein sequence ID" value="CEL95989.1"/>
    <property type="molecule type" value="Genomic_DNA"/>
</dbReference>
<keyword evidence="2" id="KW-1185">Reference proteome</keyword>
<protein>
    <submittedName>
        <fullName evidence="1">Uncharacterized protein</fullName>
    </submittedName>
</protein>
<dbReference type="AlphaFoldDB" id="A0A0G4EJ18"/>
<proteinExistence type="predicted"/>
<accession>A0A0G4EJ18</accession>
<name>A0A0G4EJ18_VITBC</name>